<comment type="caution">
    <text evidence="7">The sequence shown here is derived from an EMBL/GenBank/DDBJ whole genome shotgun (WGS) entry which is preliminary data.</text>
</comment>
<keyword evidence="5" id="KW-0472">Membrane</keyword>
<proteinExistence type="inferred from homology"/>
<evidence type="ECO:0000256" key="1">
    <source>
        <dbReference type="ARBA" id="ARBA00010541"/>
    </source>
</evidence>
<evidence type="ECO:0000256" key="4">
    <source>
        <dbReference type="ARBA" id="ARBA00022825"/>
    </source>
</evidence>
<dbReference type="InterPro" id="IPR001478">
    <property type="entry name" value="PDZ"/>
</dbReference>
<evidence type="ECO:0000256" key="3">
    <source>
        <dbReference type="ARBA" id="ARBA00022801"/>
    </source>
</evidence>
<keyword evidence="3" id="KW-0378">Hydrolase</keyword>
<keyword evidence="8" id="KW-1185">Reference proteome</keyword>
<dbReference type="Gene3D" id="2.30.42.10">
    <property type="match status" value="1"/>
</dbReference>
<feature type="domain" description="PDZ" evidence="6">
    <location>
        <begin position="293"/>
        <end position="381"/>
    </location>
</feature>
<feature type="transmembrane region" description="Helical" evidence="5">
    <location>
        <begin position="17"/>
        <end position="39"/>
    </location>
</feature>
<dbReference type="Proteomes" id="UP000182762">
    <property type="component" value="Unassembled WGS sequence"/>
</dbReference>
<dbReference type="PANTHER" id="PTHR22939:SF129">
    <property type="entry name" value="SERINE PROTEASE HTRA2, MITOCHONDRIAL"/>
    <property type="match status" value="1"/>
</dbReference>
<dbReference type="InterPro" id="IPR036034">
    <property type="entry name" value="PDZ_sf"/>
</dbReference>
<gene>
    <name evidence="7" type="ORF">SAMN02745910_03969</name>
</gene>
<evidence type="ECO:0000256" key="5">
    <source>
        <dbReference type="SAM" id="Phobius"/>
    </source>
</evidence>
<dbReference type="InterPro" id="IPR001940">
    <property type="entry name" value="Peptidase_S1C"/>
</dbReference>
<evidence type="ECO:0000313" key="8">
    <source>
        <dbReference type="Proteomes" id="UP000182762"/>
    </source>
</evidence>
<keyword evidence="2 7" id="KW-0645">Protease</keyword>
<dbReference type="InterPro" id="IPR043504">
    <property type="entry name" value="Peptidase_S1_PA_chymotrypsin"/>
</dbReference>
<dbReference type="PRINTS" id="PR00834">
    <property type="entry name" value="PROTEASES2C"/>
</dbReference>
<keyword evidence="4" id="KW-0720">Serine protease</keyword>
<accession>A0A1I6BPX6</accession>
<dbReference type="EMBL" id="FOXX01000012">
    <property type="protein sequence ID" value="SFQ82975.1"/>
    <property type="molecule type" value="Genomic_DNA"/>
</dbReference>
<dbReference type="SMART" id="SM00228">
    <property type="entry name" value="PDZ"/>
    <property type="match status" value="1"/>
</dbReference>
<dbReference type="SUPFAM" id="SSF50156">
    <property type="entry name" value="PDZ domain-like"/>
    <property type="match status" value="1"/>
</dbReference>
<dbReference type="GO" id="GO:0008233">
    <property type="term" value="F:peptidase activity"/>
    <property type="evidence" value="ECO:0007669"/>
    <property type="project" value="UniProtKB-KW"/>
</dbReference>
<dbReference type="Pfam" id="PF13365">
    <property type="entry name" value="Trypsin_2"/>
    <property type="match status" value="1"/>
</dbReference>
<dbReference type="SUPFAM" id="SSF50494">
    <property type="entry name" value="Trypsin-like serine proteases"/>
    <property type="match status" value="1"/>
</dbReference>
<reference evidence="7 8" key="1">
    <citation type="submission" date="2016-10" db="EMBL/GenBank/DDBJ databases">
        <authorList>
            <person name="Varghese N."/>
            <person name="Submissions S."/>
        </authorList>
    </citation>
    <scope>NUCLEOTIDE SEQUENCE [LARGE SCALE GENOMIC DNA]</scope>
    <source>
        <strain evidence="7 8">DSM 13796</strain>
    </source>
</reference>
<sequence length="395" mass="42507">MFEVGLYDERKGRKRTIFFTGLIGAIIGAILILLALPALERNGILSSRTESSNEEGNNIAEERSVSIDVTTDITKAVDKVSDAVVGVVNIQKSGFWEDESESSEAGTGSGVLYKKSGNKAYLVTNYHVIEGANEIEVSLKDGSRIAGKVRGGDDLTDLAVIEIDGKNIKTLAEFGDSDRIKAGEPAIAIGNPLGLQFAGSVTQGIISGTNRLIPQDLNNDGNPDWQAEVIQTDAAINPGNSGGALINVAGKVIGINSMKIAEDAVEGIGLSIPINTARPFIEDLEKDGEVHRPYIGISTLSLSQISGYHLQETLKLPKGIVEGVAVLRVSRLSPAAKAGMKEYDVIVEMEGKRVRNIIDLRKYLYQKGVNDTLDITFYRNGKKKNETLKLVEEPK</sequence>
<evidence type="ECO:0000313" key="7">
    <source>
        <dbReference type="EMBL" id="SFQ82975.1"/>
    </source>
</evidence>
<dbReference type="Gene3D" id="2.40.10.10">
    <property type="entry name" value="Trypsin-like serine proteases"/>
    <property type="match status" value="2"/>
</dbReference>
<keyword evidence="5" id="KW-0812">Transmembrane</keyword>
<dbReference type="Pfam" id="PF13180">
    <property type="entry name" value="PDZ_2"/>
    <property type="match status" value="1"/>
</dbReference>
<evidence type="ECO:0000259" key="6">
    <source>
        <dbReference type="SMART" id="SM00228"/>
    </source>
</evidence>
<keyword evidence="5" id="KW-1133">Transmembrane helix</keyword>
<name>A0A1I6BPX6_9BACI</name>
<dbReference type="InterPro" id="IPR009003">
    <property type="entry name" value="Peptidase_S1_PA"/>
</dbReference>
<evidence type="ECO:0000256" key="2">
    <source>
        <dbReference type="ARBA" id="ARBA00022670"/>
    </source>
</evidence>
<dbReference type="GO" id="GO:0006508">
    <property type="term" value="P:proteolysis"/>
    <property type="evidence" value="ECO:0007669"/>
    <property type="project" value="UniProtKB-KW"/>
</dbReference>
<organism evidence="7 8">
    <name type="scientific">Priestia endophytica DSM 13796</name>
    <dbReference type="NCBI Taxonomy" id="1121089"/>
    <lineage>
        <taxon>Bacteria</taxon>
        <taxon>Bacillati</taxon>
        <taxon>Bacillota</taxon>
        <taxon>Bacilli</taxon>
        <taxon>Bacillales</taxon>
        <taxon>Bacillaceae</taxon>
        <taxon>Priestia</taxon>
    </lineage>
</organism>
<protein>
    <submittedName>
        <fullName evidence="7">Serine protease Do</fullName>
    </submittedName>
</protein>
<comment type="similarity">
    <text evidence="1">Belongs to the peptidase S1C family.</text>
</comment>
<dbReference type="PANTHER" id="PTHR22939">
    <property type="entry name" value="SERINE PROTEASE FAMILY S1C HTRA-RELATED"/>
    <property type="match status" value="1"/>
</dbReference>